<feature type="compositionally biased region" description="Basic residues" evidence="1">
    <location>
        <begin position="15"/>
        <end position="30"/>
    </location>
</feature>
<feature type="compositionally biased region" description="Basic and acidic residues" evidence="1">
    <location>
        <begin position="78"/>
        <end position="87"/>
    </location>
</feature>
<dbReference type="Gene3D" id="2.60.120.920">
    <property type="match status" value="2"/>
</dbReference>
<reference evidence="2" key="1">
    <citation type="journal article" date="2023" name="Mol. Biol. Evol.">
        <title>Third-Generation Sequencing Reveals the Adaptive Role of the Epigenome in Three Deep-Sea Polychaetes.</title>
        <authorList>
            <person name="Perez M."/>
            <person name="Aroh O."/>
            <person name="Sun Y."/>
            <person name="Lan Y."/>
            <person name="Juniper S.K."/>
            <person name="Young C.R."/>
            <person name="Angers B."/>
            <person name="Qian P.Y."/>
        </authorList>
    </citation>
    <scope>NUCLEOTIDE SEQUENCE</scope>
    <source>
        <strain evidence="2">P08H-3</strain>
    </source>
</reference>
<feature type="region of interest" description="Disordered" evidence="1">
    <location>
        <begin position="1"/>
        <end position="35"/>
    </location>
</feature>
<feature type="compositionally biased region" description="Basic and acidic residues" evidence="1">
    <location>
        <begin position="382"/>
        <end position="392"/>
    </location>
</feature>
<proteinExistence type="predicted"/>
<gene>
    <name evidence="2" type="ORF">LSH36_48g06044</name>
</gene>
<comment type="caution">
    <text evidence="2">The sequence shown here is derived from an EMBL/GenBank/DDBJ whole genome shotgun (WGS) entry which is preliminary data.</text>
</comment>
<organism evidence="2 3">
    <name type="scientific">Paralvinella palmiformis</name>
    <dbReference type="NCBI Taxonomy" id="53620"/>
    <lineage>
        <taxon>Eukaryota</taxon>
        <taxon>Metazoa</taxon>
        <taxon>Spiralia</taxon>
        <taxon>Lophotrochozoa</taxon>
        <taxon>Annelida</taxon>
        <taxon>Polychaeta</taxon>
        <taxon>Sedentaria</taxon>
        <taxon>Canalipalpata</taxon>
        <taxon>Terebellida</taxon>
        <taxon>Terebelliformia</taxon>
        <taxon>Alvinellidae</taxon>
        <taxon>Paralvinella</taxon>
    </lineage>
</organism>
<evidence type="ECO:0000313" key="2">
    <source>
        <dbReference type="EMBL" id="KAK2165594.1"/>
    </source>
</evidence>
<feature type="region of interest" description="Disordered" evidence="1">
    <location>
        <begin position="66"/>
        <end position="87"/>
    </location>
</feature>
<feature type="region of interest" description="Disordered" evidence="1">
    <location>
        <begin position="324"/>
        <end position="427"/>
    </location>
</feature>
<feature type="compositionally biased region" description="Acidic residues" evidence="1">
    <location>
        <begin position="413"/>
        <end position="426"/>
    </location>
</feature>
<evidence type="ECO:0008006" key="4">
    <source>
        <dbReference type="Google" id="ProtNLM"/>
    </source>
</evidence>
<dbReference type="SUPFAM" id="SSF49899">
    <property type="entry name" value="Concanavalin A-like lectins/glucanases"/>
    <property type="match status" value="2"/>
</dbReference>
<dbReference type="InterPro" id="IPR050672">
    <property type="entry name" value="FBXO45-Fsn/SPSB_families"/>
</dbReference>
<feature type="compositionally biased region" description="Basic and acidic residues" evidence="1">
    <location>
        <begin position="324"/>
        <end position="354"/>
    </location>
</feature>
<sequence>MNQFEEFVPREQLKSKSRHKHKHRHRNRRRSASECYSEKENILLEDLKASCFGEKCDKRLDKHPDDVHVETASEESEYSERRRMKYEGGNEDDRKIAWINDQNRHDHEKNFPESFPEGITNDIVEFLERKVYILDKQSSSPNIKLPYANRPDTAQRQISKRTTDAIRGAVGFRDGVHTFEIDFNDKPWGSHCAIGYSHMLGNSPEAWVWDIPSLALYHNGENMGIYPGPSGLEMPHKFRMIIDREQRQLAFNIGLGNNVVFKDLPDSSVVLFPVVSMVYGFAEVTLKVVSSDLFKKYVWLPQAASRSGKQKNGLHSDDKLATMKIDKEQDHEKGDSGEKWKLDNAKSEDTRSNNEDADSDSTSRQSQNKADDVENVMIVNQKSDDTNKEGKTNENWLGSSDDHKYEDDRANAEEDDDDEEETDFDQESLRVESLEEDDQFMFNIIHGWDNTCKGSLIQPYPNAPHICVPMPNLVSRIQGVRSRRGFSGKGIHTWLVRELIVYTSSVAPEHMAYYRNNVIIGVATNEQRKYNFGYNIGNIGSEIWGFQYPDMMVHHGNRVYRPERGPNNPHQICLDKYDFELTDGLEMVLNTVTHRLAFVHKGTILTELRHVKGGKLYPFVMYVKDAYYPLELNYVEGPKDYFNEVLDELGTHDKQEIHHVRMIMKRSSSMREISDNVLLKDKYIWGCHSPEMVIPNKHTVSRAGIAVATFPLGGSRHKVKFHVEGSTRGFCIGFVHHGYPLQPVIQDSLPYLGNDLLSWCWDIDNKCLLHACKTMSRYPVDEAFNQDEVTAYTLTLDFSPLGNNTASFTAHLNKKDQQDQELGVAFISLPSKVLPTVVMKGNAQRLRMEYISGPWKGPDYSSIQVNDDMQVKSEVCVIL</sequence>
<dbReference type="GO" id="GO:0019005">
    <property type="term" value="C:SCF ubiquitin ligase complex"/>
    <property type="evidence" value="ECO:0007669"/>
    <property type="project" value="TreeGrafter"/>
</dbReference>
<dbReference type="InterPro" id="IPR043136">
    <property type="entry name" value="B30.2/SPRY_sf"/>
</dbReference>
<evidence type="ECO:0000313" key="3">
    <source>
        <dbReference type="Proteomes" id="UP001208570"/>
    </source>
</evidence>
<keyword evidence="3" id="KW-1185">Reference proteome</keyword>
<dbReference type="EMBL" id="JAODUP010000048">
    <property type="protein sequence ID" value="KAK2165594.1"/>
    <property type="molecule type" value="Genomic_DNA"/>
</dbReference>
<evidence type="ECO:0000256" key="1">
    <source>
        <dbReference type="SAM" id="MobiDB-lite"/>
    </source>
</evidence>
<dbReference type="InterPro" id="IPR013320">
    <property type="entry name" value="ConA-like_dom_sf"/>
</dbReference>
<accession>A0AAD9NFT2</accession>
<dbReference type="PANTHER" id="PTHR12245">
    <property type="entry name" value="SPRY DOMAIN CONTAINING SOCS BOX PROTEIN"/>
    <property type="match status" value="1"/>
</dbReference>
<feature type="compositionally biased region" description="Basic and acidic residues" evidence="1">
    <location>
        <begin position="400"/>
        <end position="412"/>
    </location>
</feature>
<protein>
    <recommendedName>
        <fullName evidence="4">B30.2/SPRY domain-containing protein</fullName>
    </recommendedName>
</protein>
<dbReference type="GO" id="GO:0043161">
    <property type="term" value="P:proteasome-mediated ubiquitin-dependent protein catabolic process"/>
    <property type="evidence" value="ECO:0007669"/>
    <property type="project" value="TreeGrafter"/>
</dbReference>
<dbReference type="PANTHER" id="PTHR12245:SF11">
    <property type="entry name" value="PROTEIN GUSTAVUS"/>
    <property type="match status" value="1"/>
</dbReference>
<name>A0AAD9NFT2_9ANNE</name>
<dbReference type="AlphaFoldDB" id="A0AAD9NFT2"/>
<dbReference type="Proteomes" id="UP001208570">
    <property type="component" value="Unassembled WGS sequence"/>
</dbReference>